<evidence type="ECO:0000313" key="4">
    <source>
        <dbReference type="Proteomes" id="UP000824091"/>
    </source>
</evidence>
<evidence type="ECO:0000259" key="2">
    <source>
        <dbReference type="SMART" id="SM00331"/>
    </source>
</evidence>
<dbReference type="InterPro" id="IPR052016">
    <property type="entry name" value="Bact_Sigma-Reg"/>
</dbReference>
<dbReference type="Gene3D" id="3.60.40.10">
    <property type="entry name" value="PPM-type phosphatase domain"/>
    <property type="match status" value="1"/>
</dbReference>
<evidence type="ECO:0000256" key="1">
    <source>
        <dbReference type="ARBA" id="ARBA00022801"/>
    </source>
</evidence>
<sequence length="243" mass="26075">MKDNKLDKKDKIEKISRGRFMISADMAAASCLPQAAGAAAAHDSGDAAVMCGLPDGSLAFILSDGMGQGMKAAAESRTAIRRLRKALREGMPATAAIRELNRYMIRRSGSDENFATIDLTIINKQTGRCHFYKMGAATSFLVRDGHVKRIQRAALPIGIISQAGPAHISLKLRPGDILAMVSDGITEADRSDMAACWLEQMLSSEETEQTGPRILAEKIAAKALARSSRTNADDCTVVIAKIL</sequence>
<comment type="caution">
    <text evidence="3">The sequence shown here is derived from an EMBL/GenBank/DDBJ whole genome shotgun (WGS) entry which is preliminary data.</text>
</comment>
<dbReference type="SMART" id="SM00331">
    <property type="entry name" value="PP2C_SIG"/>
    <property type="match status" value="1"/>
</dbReference>
<organism evidence="3 4">
    <name type="scientific">Candidatus Fimisoma avicola</name>
    <dbReference type="NCBI Taxonomy" id="2840826"/>
    <lineage>
        <taxon>Bacteria</taxon>
        <taxon>Bacillati</taxon>
        <taxon>Bacillota</taxon>
        <taxon>Clostridia</taxon>
        <taxon>Eubacteriales</taxon>
        <taxon>Candidatus Fimisoma</taxon>
    </lineage>
</organism>
<dbReference type="PANTHER" id="PTHR43156">
    <property type="entry name" value="STAGE II SPORULATION PROTEIN E-RELATED"/>
    <property type="match status" value="1"/>
</dbReference>
<keyword evidence="1" id="KW-0378">Hydrolase</keyword>
<dbReference type="Pfam" id="PF07228">
    <property type="entry name" value="SpoIIE"/>
    <property type="match status" value="1"/>
</dbReference>
<dbReference type="GO" id="GO:0016791">
    <property type="term" value="F:phosphatase activity"/>
    <property type="evidence" value="ECO:0007669"/>
    <property type="project" value="TreeGrafter"/>
</dbReference>
<proteinExistence type="predicted"/>
<dbReference type="InterPro" id="IPR036457">
    <property type="entry name" value="PPM-type-like_dom_sf"/>
</dbReference>
<gene>
    <name evidence="3" type="ORF">IAD16_07055</name>
</gene>
<name>A0A9D1L9D9_9FIRM</name>
<reference evidence="3" key="1">
    <citation type="submission" date="2020-10" db="EMBL/GenBank/DDBJ databases">
        <authorList>
            <person name="Gilroy R."/>
        </authorList>
    </citation>
    <scope>NUCLEOTIDE SEQUENCE</scope>
    <source>
        <strain evidence="3">11300</strain>
    </source>
</reference>
<evidence type="ECO:0000313" key="3">
    <source>
        <dbReference type="EMBL" id="HIU28117.1"/>
    </source>
</evidence>
<dbReference type="EMBL" id="DVMO01000104">
    <property type="protein sequence ID" value="HIU28117.1"/>
    <property type="molecule type" value="Genomic_DNA"/>
</dbReference>
<reference evidence="3" key="2">
    <citation type="journal article" date="2021" name="PeerJ">
        <title>Extensive microbial diversity within the chicken gut microbiome revealed by metagenomics and culture.</title>
        <authorList>
            <person name="Gilroy R."/>
            <person name="Ravi A."/>
            <person name="Getino M."/>
            <person name="Pursley I."/>
            <person name="Horton D.L."/>
            <person name="Alikhan N.F."/>
            <person name="Baker D."/>
            <person name="Gharbi K."/>
            <person name="Hall N."/>
            <person name="Watson M."/>
            <person name="Adriaenssens E.M."/>
            <person name="Foster-Nyarko E."/>
            <person name="Jarju S."/>
            <person name="Secka A."/>
            <person name="Antonio M."/>
            <person name="Oren A."/>
            <person name="Chaudhuri R.R."/>
            <person name="La Ragione R."/>
            <person name="Hildebrand F."/>
            <person name="Pallen M.J."/>
        </authorList>
    </citation>
    <scope>NUCLEOTIDE SEQUENCE</scope>
    <source>
        <strain evidence="3">11300</strain>
    </source>
</reference>
<dbReference type="InterPro" id="IPR001932">
    <property type="entry name" value="PPM-type_phosphatase-like_dom"/>
</dbReference>
<accession>A0A9D1L9D9</accession>
<dbReference type="Proteomes" id="UP000824091">
    <property type="component" value="Unassembled WGS sequence"/>
</dbReference>
<feature type="domain" description="PPM-type phosphatase" evidence="2">
    <location>
        <begin position="42"/>
        <end position="242"/>
    </location>
</feature>
<dbReference type="SUPFAM" id="SSF81606">
    <property type="entry name" value="PP2C-like"/>
    <property type="match status" value="1"/>
</dbReference>
<dbReference type="AlphaFoldDB" id="A0A9D1L9D9"/>
<protein>
    <submittedName>
        <fullName evidence="3">SpoIIE family protein phosphatase</fullName>
    </submittedName>
</protein>
<dbReference type="PANTHER" id="PTHR43156:SF2">
    <property type="entry name" value="STAGE II SPORULATION PROTEIN E"/>
    <property type="match status" value="1"/>
</dbReference>